<dbReference type="Proteomes" id="UP001275084">
    <property type="component" value="Unassembled WGS sequence"/>
</dbReference>
<keyword evidence="11" id="KW-1185">Reference proteome</keyword>
<keyword evidence="7 9" id="KW-0503">Monooxygenase</keyword>
<keyword evidence="3 8" id="KW-0349">Heme</keyword>
<evidence type="ECO:0000256" key="9">
    <source>
        <dbReference type="RuleBase" id="RU000461"/>
    </source>
</evidence>
<dbReference type="GO" id="GO:0004497">
    <property type="term" value="F:monooxygenase activity"/>
    <property type="evidence" value="ECO:0007669"/>
    <property type="project" value="UniProtKB-KW"/>
</dbReference>
<evidence type="ECO:0000313" key="10">
    <source>
        <dbReference type="EMBL" id="KAK3349747.1"/>
    </source>
</evidence>
<dbReference type="Gene3D" id="1.10.630.10">
    <property type="entry name" value="Cytochrome P450"/>
    <property type="match status" value="1"/>
</dbReference>
<dbReference type="PANTHER" id="PTHR24305">
    <property type="entry name" value="CYTOCHROME P450"/>
    <property type="match status" value="1"/>
</dbReference>
<evidence type="ECO:0000256" key="2">
    <source>
        <dbReference type="ARBA" id="ARBA00010617"/>
    </source>
</evidence>
<reference evidence="10" key="1">
    <citation type="journal article" date="2023" name="Mol. Phylogenet. Evol.">
        <title>Genome-scale phylogeny and comparative genomics of the fungal order Sordariales.</title>
        <authorList>
            <person name="Hensen N."/>
            <person name="Bonometti L."/>
            <person name="Westerberg I."/>
            <person name="Brannstrom I.O."/>
            <person name="Guillou S."/>
            <person name="Cros-Aarteil S."/>
            <person name="Calhoun S."/>
            <person name="Haridas S."/>
            <person name="Kuo A."/>
            <person name="Mondo S."/>
            <person name="Pangilinan J."/>
            <person name="Riley R."/>
            <person name="LaButti K."/>
            <person name="Andreopoulos B."/>
            <person name="Lipzen A."/>
            <person name="Chen C."/>
            <person name="Yan M."/>
            <person name="Daum C."/>
            <person name="Ng V."/>
            <person name="Clum A."/>
            <person name="Steindorff A."/>
            <person name="Ohm R.A."/>
            <person name="Martin F."/>
            <person name="Silar P."/>
            <person name="Natvig D.O."/>
            <person name="Lalanne C."/>
            <person name="Gautier V."/>
            <person name="Ament-Velasquez S.L."/>
            <person name="Kruys A."/>
            <person name="Hutchinson M.I."/>
            <person name="Powell A.J."/>
            <person name="Barry K."/>
            <person name="Miller A.N."/>
            <person name="Grigoriev I.V."/>
            <person name="Debuchy R."/>
            <person name="Gladieux P."/>
            <person name="Hiltunen Thoren M."/>
            <person name="Johannesson H."/>
        </authorList>
    </citation>
    <scope>NUCLEOTIDE SEQUENCE</scope>
    <source>
        <strain evidence="10">CBS 955.72</strain>
    </source>
</reference>
<dbReference type="GO" id="GO:0016705">
    <property type="term" value="F:oxidoreductase activity, acting on paired donors, with incorporation or reduction of molecular oxygen"/>
    <property type="evidence" value="ECO:0007669"/>
    <property type="project" value="InterPro"/>
</dbReference>
<dbReference type="EMBL" id="JAUIQD010000005">
    <property type="protein sequence ID" value="KAK3349747.1"/>
    <property type="molecule type" value="Genomic_DNA"/>
</dbReference>
<comment type="cofactor">
    <cofactor evidence="1 8">
        <name>heme</name>
        <dbReference type="ChEBI" id="CHEBI:30413"/>
    </cofactor>
</comment>
<dbReference type="GO" id="GO:0020037">
    <property type="term" value="F:heme binding"/>
    <property type="evidence" value="ECO:0007669"/>
    <property type="project" value="InterPro"/>
</dbReference>
<evidence type="ECO:0000256" key="3">
    <source>
        <dbReference type="ARBA" id="ARBA00022617"/>
    </source>
</evidence>
<dbReference type="Pfam" id="PF00067">
    <property type="entry name" value="p450"/>
    <property type="match status" value="1"/>
</dbReference>
<dbReference type="CDD" id="cd11058">
    <property type="entry name" value="CYP60B-like"/>
    <property type="match status" value="1"/>
</dbReference>
<dbReference type="GO" id="GO:0005506">
    <property type="term" value="F:iron ion binding"/>
    <property type="evidence" value="ECO:0007669"/>
    <property type="project" value="InterPro"/>
</dbReference>
<evidence type="ECO:0000256" key="5">
    <source>
        <dbReference type="ARBA" id="ARBA00023002"/>
    </source>
</evidence>
<evidence type="ECO:0000256" key="1">
    <source>
        <dbReference type="ARBA" id="ARBA00001971"/>
    </source>
</evidence>
<dbReference type="InterPro" id="IPR036396">
    <property type="entry name" value="Cyt_P450_sf"/>
</dbReference>
<dbReference type="InterPro" id="IPR017972">
    <property type="entry name" value="Cyt_P450_CS"/>
</dbReference>
<dbReference type="PRINTS" id="PR00463">
    <property type="entry name" value="EP450I"/>
</dbReference>
<gene>
    <name evidence="10" type="ORF">B0T25DRAFT_591922</name>
</gene>
<accession>A0AAJ0MCM0</accession>
<feature type="binding site" description="axial binding residue" evidence="8">
    <location>
        <position position="376"/>
    </location>
    <ligand>
        <name>heme</name>
        <dbReference type="ChEBI" id="CHEBI:30413"/>
    </ligand>
    <ligandPart>
        <name>Fe</name>
        <dbReference type="ChEBI" id="CHEBI:18248"/>
    </ligandPart>
</feature>
<protein>
    <submittedName>
        <fullName evidence="10">Isotrichodermin C-15 hydroxylase</fullName>
    </submittedName>
</protein>
<dbReference type="InterPro" id="IPR001128">
    <property type="entry name" value="Cyt_P450"/>
</dbReference>
<dbReference type="InterPro" id="IPR002401">
    <property type="entry name" value="Cyt_P450_E_grp-I"/>
</dbReference>
<keyword evidence="6 8" id="KW-0408">Iron</keyword>
<evidence type="ECO:0000256" key="8">
    <source>
        <dbReference type="PIRSR" id="PIRSR602401-1"/>
    </source>
</evidence>
<reference evidence="10" key="2">
    <citation type="submission" date="2023-06" db="EMBL/GenBank/DDBJ databases">
        <authorList>
            <consortium name="Lawrence Berkeley National Laboratory"/>
            <person name="Haridas S."/>
            <person name="Hensen N."/>
            <person name="Bonometti L."/>
            <person name="Westerberg I."/>
            <person name="Brannstrom I.O."/>
            <person name="Guillou S."/>
            <person name="Cros-Aarteil S."/>
            <person name="Calhoun S."/>
            <person name="Kuo A."/>
            <person name="Mondo S."/>
            <person name="Pangilinan J."/>
            <person name="Riley R."/>
            <person name="Labutti K."/>
            <person name="Andreopoulos B."/>
            <person name="Lipzen A."/>
            <person name="Chen C."/>
            <person name="Yanf M."/>
            <person name="Daum C."/>
            <person name="Ng V."/>
            <person name="Clum A."/>
            <person name="Steindorff A."/>
            <person name="Ohm R."/>
            <person name="Martin F."/>
            <person name="Silar P."/>
            <person name="Natvig D."/>
            <person name="Lalanne C."/>
            <person name="Gautier V."/>
            <person name="Ament-Velasquez S.L."/>
            <person name="Kruys A."/>
            <person name="Hutchinson M.I."/>
            <person name="Powell A.J."/>
            <person name="Barry K."/>
            <person name="Miller A.N."/>
            <person name="Grigoriev I.V."/>
            <person name="Debuchy R."/>
            <person name="Gladieux P."/>
            <person name="Thoren M.H."/>
            <person name="Johannesson H."/>
        </authorList>
    </citation>
    <scope>NUCLEOTIDE SEQUENCE</scope>
    <source>
        <strain evidence="10">CBS 955.72</strain>
    </source>
</reference>
<evidence type="ECO:0000256" key="7">
    <source>
        <dbReference type="ARBA" id="ARBA00023033"/>
    </source>
</evidence>
<name>A0AAJ0MCM0_9PEZI</name>
<dbReference type="AlphaFoldDB" id="A0AAJ0MCM0"/>
<evidence type="ECO:0000256" key="6">
    <source>
        <dbReference type="ARBA" id="ARBA00023004"/>
    </source>
</evidence>
<dbReference type="PRINTS" id="PR00385">
    <property type="entry name" value="P450"/>
</dbReference>
<keyword evidence="5 9" id="KW-0560">Oxidoreductase</keyword>
<proteinExistence type="inferred from homology"/>
<evidence type="ECO:0000256" key="4">
    <source>
        <dbReference type="ARBA" id="ARBA00022723"/>
    </source>
</evidence>
<keyword evidence="4 8" id="KW-0479">Metal-binding</keyword>
<sequence>MPSLTAQNNQNLMAEIYLKSVRMLVTYPAAWFVYNVYFHPLAGYPGPLLYRGSNFGKIVQQMRGNITNKMNELHQIYGPVVRIAPWELSYISAQAWKDIYTGQKGEPIITKHVNLFMQRMRDNAGEAVDLVAWFNFTAFDIIGDLTFGEPFGCLENSQMHPWIRFIFANLKGMMYGQIISTMGIFGAALKMLVPKRLREQVLQHAAYSRDKVDRRLERRTSRPDFMAYIIKHVGKEGGLSANELLANAQILIMAGSETSATLLAGASYFLMRNPDKRRKLEQEVRSAFTRESEISFASVCKLPYTLAVLHEAMRMHPPVPAGIHRFTPDGGAEIDGKWVAGGADVVVHQWAAYRNERYAGDNRDAFQPFGVGPRSCIGRGLAYMESRLVLARLVWNFDMELMPESWNWTAQKTWVLYEKLPLKARLAPRCSASM</sequence>
<organism evidence="10 11">
    <name type="scientific">Lasiosphaeria hispida</name>
    <dbReference type="NCBI Taxonomy" id="260671"/>
    <lineage>
        <taxon>Eukaryota</taxon>
        <taxon>Fungi</taxon>
        <taxon>Dikarya</taxon>
        <taxon>Ascomycota</taxon>
        <taxon>Pezizomycotina</taxon>
        <taxon>Sordariomycetes</taxon>
        <taxon>Sordariomycetidae</taxon>
        <taxon>Sordariales</taxon>
        <taxon>Lasiosphaeriaceae</taxon>
        <taxon>Lasiosphaeria</taxon>
    </lineage>
</organism>
<dbReference type="InterPro" id="IPR050121">
    <property type="entry name" value="Cytochrome_P450_monoxygenase"/>
</dbReference>
<dbReference type="PANTHER" id="PTHR24305:SF230">
    <property type="entry name" value="P450, PUTATIVE (EUROFUNG)-RELATED"/>
    <property type="match status" value="1"/>
</dbReference>
<evidence type="ECO:0000313" key="11">
    <source>
        <dbReference type="Proteomes" id="UP001275084"/>
    </source>
</evidence>
<comment type="caution">
    <text evidence="10">The sequence shown here is derived from an EMBL/GenBank/DDBJ whole genome shotgun (WGS) entry which is preliminary data.</text>
</comment>
<comment type="similarity">
    <text evidence="2 9">Belongs to the cytochrome P450 family.</text>
</comment>
<dbReference type="SUPFAM" id="SSF48264">
    <property type="entry name" value="Cytochrome P450"/>
    <property type="match status" value="1"/>
</dbReference>
<dbReference type="PROSITE" id="PS00086">
    <property type="entry name" value="CYTOCHROME_P450"/>
    <property type="match status" value="1"/>
</dbReference>